<dbReference type="PANTHER" id="PTHR42911">
    <property type="entry name" value="MODULATOR OF FTSH PROTEASE HFLC"/>
    <property type="match status" value="1"/>
</dbReference>
<accession>A0A520S2Q6</accession>
<evidence type="ECO:0000256" key="5">
    <source>
        <dbReference type="ARBA" id="ARBA00023136"/>
    </source>
</evidence>
<dbReference type="Pfam" id="PF01145">
    <property type="entry name" value="Band_7"/>
    <property type="match status" value="1"/>
</dbReference>
<feature type="domain" description="Band 7" evidence="7">
    <location>
        <begin position="21"/>
        <end position="185"/>
    </location>
</feature>
<evidence type="ECO:0000256" key="3">
    <source>
        <dbReference type="ARBA" id="ARBA00022692"/>
    </source>
</evidence>
<dbReference type="Proteomes" id="UP000316199">
    <property type="component" value="Unassembled WGS sequence"/>
</dbReference>
<comment type="similarity">
    <text evidence="2 6">Belongs to the band 7/mec-2 family. HflC subfamily.</text>
</comment>
<name>A0A520S2Q6_9GAMM</name>
<dbReference type="SUPFAM" id="SSF117892">
    <property type="entry name" value="Band 7/SPFH domain"/>
    <property type="match status" value="1"/>
</dbReference>
<gene>
    <name evidence="8" type="primary">hflC</name>
    <name evidence="8" type="ORF">EVA68_03385</name>
</gene>
<evidence type="ECO:0000256" key="6">
    <source>
        <dbReference type="PIRNR" id="PIRNR005651"/>
    </source>
</evidence>
<dbReference type="GO" id="GO:0016020">
    <property type="term" value="C:membrane"/>
    <property type="evidence" value="ECO:0007669"/>
    <property type="project" value="UniProtKB-SubCell"/>
</dbReference>
<dbReference type="PANTHER" id="PTHR42911:SF1">
    <property type="entry name" value="MODULATOR OF FTSH PROTEASE HFLC"/>
    <property type="match status" value="1"/>
</dbReference>
<evidence type="ECO:0000259" key="7">
    <source>
        <dbReference type="SMART" id="SM00244"/>
    </source>
</evidence>
<protein>
    <recommendedName>
        <fullName evidence="6">Protein HflC</fullName>
    </recommendedName>
</protein>
<dbReference type="InterPro" id="IPR010200">
    <property type="entry name" value="HflC"/>
</dbReference>
<evidence type="ECO:0000256" key="4">
    <source>
        <dbReference type="ARBA" id="ARBA00022989"/>
    </source>
</evidence>
<dbReference type="InterPro" id="IPR036013">
    <property type="entry name" value="Band_7/SPFH_dom_sf"/>
</dbReference>
<evidence type="ECO:0000256" key="2">
    <source>
        <dbReference type="ARBA" id="ARBA00007862"/>
    </source>
</evidence>
<keyword evidence="8" id="KW-0378">Hydrolase</keyword>
<evidence type="ECO:0000256" key="1">
    <source>
        <dbReference type="ARBA" id="ARBA00004167"/>
    </source>
</evidence>
<comment type="subcellular location">
    <subcellularLocation>
        <location evidence="1">Membrane</location>
        <topology evidence="1">Single-pass membrane protein</topology>
    </subcellularLocation>
</comment>
<dbReference type="SMART" id="SM00244">
    <property type="entry name" value="PHB"/>
    <property type="match status" value="1"/>
</dbReference>
<dbReference type="CDD" id="cd03405">
    <property type="entry name" value="SPFH_HflC"/>
    <property type="match status" value="1"/>
</dbReference>
<reference evidence="8 9" key="1">
    <citation type="submission" date="2019-02" db="EMBL/GenBank/DDBJ databases">
        <title>Prokaryotic population dynamics and viral predation in marine succession experiment using metagenomics: the confinement effect.</title>
        <authorList>
            <person name="Haro-Moreno J.M."/>
            <person name="Rodriguez-Valera F."/>
            <person name="Lopez-Perez M."/>
        </authorList>
    </citation>
    <scope>NUCLEOTIDE SEQUENCE [LARGE SCALE GENOMIC DNA]</scope>
    <source>
        <strain evidence="8">MED-G157</strain>
    </source>
</reference>
<dbReference type="InterPro" id="IPR001107">
    <property type="entry name" value="Band_7"/>
</dbReference>
<dbReference type="PIRSF" id="PIRSF005651">
    <property type="entry name" value="HflC"/>
    <property type="match status" value="1"/>
</dbReference>
<dbReference type="NCBIfam" id="TIGR01932">
    <property type="entry name" value="hflC"/>
    <property type="match status" value="1"/>
</dbReference>
<dbReference type="AlphaFoldDB" id="A0A520S2Q6"/>
<evidence type="ECO:0000313" key="9">
    <source>
        <dbReference type="Proteomes" id="UP000316199"/>
    </source>
</evidence>
<comment type="caution">
    <text evidence="8">The sequence shown here is derived from an EMBL/GenBank/DDBJ whole genome shotgun (WGS) entry which is preliminary data.</text>
</comment>
<keyword evidence="4" id="KW-1133">Transmembrane helix</keyword>
<keyword evidence="5" id="KW-0472">Membrane</keyword>
<dbReference type="GO" id="GO:0006508">
    <property type="term" value="P:proteolysis"/>
    <property type="evidence" value="ECO:0007669"/>
    <property type="project" value="UniProtKB-KW"/>
</dbReference>
<comment type="function">
    <text evidence="6">HflC and HflK could regulate a protease.</text>
</comment>
<sequence length="290" mass="32905">MSAMKFVITFILFAFVVLGTNSLFIVNEMERAVLLEFGAVKRADIGPGLHFKWPFINDVRKFDGRVLTSDAPPERFLTLEKKAVIVDSFAKYRIENVAIYYTATSGDEGLAEQLLKQRINTGLRNEISSRTLYEVVSGERDQLMQVLTTELNEVTKEELGVSVIDVRVKRIDLPPEVSQSVYDRMNTERDIEAREHRAKGQELAVGISADAEKQREVILASAYSESEKIRGEGDAEAASIYASAFTKDREFYKFYRSMDAYKNSFSSKSDVLLIDTDSDYFKYMNDSGRN</sequence>
<evidence type="ECO:0000313" key="8">
    <source>
        <dbReference type="EMBL" id="RZO76744.1"/>
    </source>
</evidence>
<keyword evidence="3" id="KW-0812">Transmembrane</keyword>
<keyword evidence="8" id="KW-0645">Protease</keyword>
<dbReference type="GO" id="GO:0008233">
    <property type="term" value="F:peptidase activity"/>
    <property type="evidence" value="ECO:0007669"/>
    <property type="project" value="UniProtKB-KW"/>
</dbReference>
<organism evidence="8 9">
    <name type="scientific">OM182 bacterium</name>
    <dbReference type="NCBI Taxonomy" id="2510334"/>
    <lineage>
        <taxon>Bacteria</taxon>
        <taxon>Pseudomonadati</taxon>
        <taxon>Pseudomonadota</taxon>
        <taxon>Gammaproteobacteria</taxon>
        <taxon>OMG group</taxon>
        <taxon>OM182 clade</taxon>
    </lineage>
</organism>
<dbReference type="Gene3D" id="3.30.479.30">
    <property type="entry name" value="Band 7 domain"/>
    <property type="match status" value="1"/>
</dbReference>
<dbReference type="EMBL" id="SHAG01000008">
    <property type="protein sequence ID" value="RZO76744.1"/>
    <property type="molecule type" value="Genomic_DNA"/>
</dbReference>
<proteinExistence type="inferred from homology"/>